<dbReference type="Proteomes" id="UP000265768">
    <property type="component" value="Unassembled WGS sequence"/>
</dbReference>
<dbReference type="Pfam" id="PF13460">
    <property type="entry name" value="NAD_binding_10"/>
    <property type="match status" value="1"/>
</dbReference>
<dbReference type="PANTHER" id="PTHR43162:SF1">
    <property type="entry name" value="PRESTALK A DIFFERENTIATION PROTEIN A"/>
    <property type="match status" value="1"/>
</dbReference>
<accession>A0A3A4B1P4</accession>
<dbReference type="EMBL" id="QZEY01000005">
    <property type="protein sequence ID" value="RJL31947.1"/>
    <property type="molecule type" value="Genomic_DNA"/>
</dbReference>
<keyword evidence="3" id="KW-1185">Reference proteome</keyword>
<reference evidence="2 3" key="1">
    <citation type="submission" date="2018-09" db="EMBL/GenBank/DDBJ databases">
        <title>YIM 75507 draft genome.</title>
        <authorList>
            <person name="Tang S."/>
            <person name="Feng Y."/>
        </authorList>
    </citation>
    <scope>NUCLEOTIDE SEQUENCE [LARGE SCALE GENOMIC DNA]</scope>
    <source>
        <strain evidence="2 3">YIM 75507</strain>
    </source>
</reference>
<proteinExistence type="predicted"/>
<comment type="caution">
    <text evidence="2">The sequence shown here is derived from an EMBL/GenBank/DDBJ whole genome shotgun (WGS) entry which is preliminary data.</text>
</comment>
<dbReference type="Gene3D" id="3.40.50.720">
    <property type="entry name" value="NAD(P)-binding Rossmann-like Domain"/>
    <property type="match status" value="1"/>
</dbReference>
<gene>
    <name evidence="2" type="ORF">D5H75_16000</name>
</gene>
<evidence type="ECO:0000313" key="2">
    <source>
        <dbReference type="EMBL" id="RJL31947.1"/>
    </source>
</evidence>
<dbReference type="InterPro" id="IPR051604">
    <property type="entry name" value="Ergot_Alk_Oxidoreductase"/>
</dbReference>
<evidence type="ECO:0000313" key="3">
    <source>
        <dbReference type="Proteomes" id="UP000265768"/>
    </source>
</evidence>
<dbReference type="AlphaFoldDB" id="A0A3A4B1P4"/>
<dbReference type="OrthoDB" id="4457504at2"/>
<dbReference type="PANTHER" id="PTHR43162">
    <property type="match status" value="1"/>
</dbReference>
<organism evidence="2 3">
    <name type="scientific">Bailinhaonella thermotolerans</name>
    <dbReference type="NCBI Taxonomy" id="1070861"/>
    <lineage>
        <taxon>Bacteria</taxon>
        <taxon>Bacillati</taxon>
        <taxon>Actinomycetota</taxon>
        <taxon>Actinomycetes</taxon>
        <taxon>Streptosporangiales</taxon>
        <taxon>Streptosporangiaceae</taxon>
        <taxon>Bailinhaonella</taxon>
    </lineage>
</organism>
<name>A0A3A4B1P4_9ACTN</name>
<dbReference type="Gene3D" id="3.90.25.10">
    <property type="entry name" value="UDP-galactose 4-epimerase, domain 1"/>
    <property type="match status" value="1"/>
</dbReference>
<protein>
    <submittedName>
        <fullName evidence="2">NAD-dependent epimerase/dehydratase family protein</fullName>
    </submittedName>
</protein>
<feature type="domain" description="NAD(P)-binding" evidence="1">
    <location>
        <begin position="7"/>
        <end position="100"/>
    </location>
</feature>
<dbReference type="SUPFAM" id="SSF51735">
    <property type="entry name" value="NAD(P)-binding Rossmann-fold domains"/>
    <property type="match status" value="1"/>
</dbReference>
<dbReference type="RefSeq" id="WP_119927264.1">
    <property type="nucleotide sequence ID" value="NZ_QZEY01000005.1"/>
</dbReference>
<evidence type="ECO:0000259" key="1">
    <source>
        <dbReference type="Pfam" id="PF13460"/>
    </source>
</evidence>
<dbReference type="InterPro" id="IPR016040">
    <property type="entry name" value="NAD(P)-bd_dom"/>
</dbReference>
<dbReference type="InterPro" id="IPR036291">
    <property type="entry name" value="NAD(P)-bd_dom_sf"/>
</dbReference>
<sequence>MTYLVTGATGTVGRHVVEQLVEAGHAVRALSRTPERANLPEGVEVVGGDLAKPETLEAAFAGVVGVHLINFAGDDYGALENGRRIVELLVANGVRRVTLLGGREEGELETALAASGIQCAYLHPVEFMSNTRLWWAEAVRTEGVVREPFGGRLSALVHEADIAAVAVAALTEDGHGGRTYTITGPEALTTTEKIRILSEAVGREIGFVELTEEQAREKWSAEGMPPPVIDFLIDALGNTPEVGYTVVPTVERVTGRPARTFAQWAAENAGAFRS</sequence>